<protein>
    <recommendedName>
        <fullName evidence="12">Olfactory receptor</fullName>
    </recommendedName>
</protein>
<dbReference type="PRINTS" id="PR00245">
    <property type="entry name" value="OLFACTORYR"/>
</dbReference>
<dbReference type="RefSeq" id="XP_025050652.1">
    <property type="nucleotide sequence ID" value="XM_025194867.1"/>
</dbReference>
<evidence type="ECO:0000259" key="13">
    <source>
        <dbReference type="PROSITE" id="PS50262"/>
    </source>
</evidence>
<dbReference type="InterPro" id="IPR017452">
    <property type="entry name" value="GPCR_Rhodpsn_7TM"/>
</dbReference>
<dbReference type="Gene3D" id="1.20.1070.10">
    <property type="entry name" value="Rhodopsin 7-helix transmembrane proteins"/>
    <property type="match status" value="1"/>
</dbReference>
<keyword evidence="6 12" id="KW-1133">Transmembrane helix</keyword>
<keyword evidence="12" id="KW-0716">Sensory transduction</keyword>
<keyword evidence="10 11" id="KW-0807">Transducer</keyword>
<comment type="similarity">
    <text evidence="2 11">Belongs to the G-protein coupled receptor 1 family.</text>
</comment>
<evidence type="ECO:0000256" key="3">
    <source>
        <dbReference type="ARBA" id="ARBA00022475"/>
    </source>
</evidence>
<evidence type="ECO:0000256" key="2">
    <source>
        <dbReference type="ARBA" id="ARBA00010663"/>
    </source>
</evidence>
<feature type="transmembrane region" description="Helical" evidence="12">
    <location>
        <begin position="240"/>
        <end position="263"/>
    </location>
</feature>
<dbReference type="KEGG" id="asn:112548620"/>
<keyword evidence="8 12" id="KW-0472">Membrane</keyword>
<dbReference type="CDD" id="cd15911">
    <property type="entry name" value="7tmA_OR11A-like"/>
    <property type="match status" value="1"/>
</dbReference>
<dbReference type="PROSITE" id="PS00237">
    <property type="entry name" value="G_PROTEIN_RECEP_F1_1"/>
    <property type="match status" value="1"/>
</dbReference>
<dbReference type="GeneID" id="112548620"/>
<keyword evidence="5 12" id="KW-0552">Olfaction</keyword>
<comment type="subcellular location">
    <subcellularLocation>
        <location evidence="1 12">Cell membrane</location>
        <topology evidence="1 12">Multi-pass membrane protein</topology>
    </subcellularLocation>
</comment>
<dbReference type="GO" id="GO:0004984">
    <property type="term" value="F:olfactory receptor activity"/>
    <property type="evidence" value="ECO:0007669"/>
    <property type="project" value="InterPro"/>
</dbReference>
<dbReference type="FunFam" id="1.10.1220.70:FF:000001">
    <property type="entry name" value="Olfactory receptor"/>
    <property type="match status" value="1"/>
</dbReference>
<keyword evidence="14" id="KW-1185">Reference proteome</keyword>
<feature type="transmembrane region" description="Helical" evidence="12">
    <location>
        <begin position="142"/>
        <end position="170"/>
    </location>
</feature>
<evidence type="ECO:0000256" key="12">
    <source>
        <dbReference type="RuleBase" id="RU363047"/>
    </source>
</evidence>
<evidence type="ECO:0000256" key="8">
    <source>
        <dbReference type="ARBA" id="ARBA00023136"/>
    </source>
</evidence>
<name>A0A3Q0FTR3_ALLSI</name>
<evidence type="ECO:0000256" key="4">
    <source>
        <dbReference type="ARBA" id="ARBA00022692"/>
    </source>
</evidence>
<dbReference type="PROSITE" id="PS50262">
    <property type="entry name" value="G_PROTEIN_RECEP_F1_2"/>
    <property type="match status" value="1"/>
</dbReference>
<evidence type="ECO:0000313" key="15">
    <source>
        <dbReference type="RefSeq" id="XP_025050652.1"/>
    </source>
</evidence>
<feature type="transmembrane region" description="Helical" evidence="12">
    <location>
        <begin position="64"/>
        <end position="84"/>
    </location>
</feature>
<dbReference type="Proteomes" id="UP000189705">
    <property type="component" value="Unplaced"/>
</dbReference>
<proteinExistence type="inferred from homology"/>
<dbReference type="PANTHER" id="PTHR26452">
    <property type="entry name" value="OLFACTORY RECEPTOR"/>
    <property type="match status" value="1"/>
</dbReference>
<evidence type="ECO:0000256" key="10">
    <source>
        <dbReference type="ARBA" id="ARBA00023224"/>
    </source>
</evidence>
<keyword evidence="9 11" id="KW-0675">Receptor</keyword>
<evidence type="ECO:0000256" key="7">
    <source>
        <dbReference type="ARBA" id="ARBA00023040"/>
    </source>
</evidence>
<accession>A0A3Q0FTR3</accession>
<feature type="transmembrane region" description="Helical" evidence="12">
    <location>
        <begin position="199"/>
        <end position="228"/>
    </location>
</feature>
<dbReference type="SUPFAM" id="SSF81321">
    <property type="entry name" value="Family A G protein-coupled receptor-like"/>
    <property type="match status" value="1"/>
</dbReference>
<dbReference type="InterPro" id="IPR000276">
    <property type="entry name" value="GPCR_Rhodpsn"/>
</dbReference>
<dbReference type="InterPro" id="IPR000725">
    <property type="entry name" value="Olfact_rcpt"/>
</dbReference>
<evidence type="ECO:0000256" key="6">
    <source>
        <dbReference type="ARBA" id="ARBA00022989"/>
    </source>
</evidence>
<gene>
    <name evidence="15" type="primary">LOC112548620</name>
</gene>
<evidence type="ECO:0000256" key="11">
    <source>
        <dbReference type="RuleBase" id="RU000688"/>
    </source>
</evidence>
<dbReference type="InterPro" id="IPR050516">
    <property type="entry name" value="Olfactory_GPCR"/>
</dbReference>
<evidence type="ECO:0000256" key="1">
    <source>
        <dbReference type="ARBA" id="ARBA00004651"/>
    </source>
</evidence>
<feature type="transmembrane region" description="Helical" evidence="12">
    <location>
        <begin position="275"/>
        <end position="294"/>
    </location>
</feature>
<dbReference type="FunFam" id="1.20.1070.10:FF:000015">
    <property type="entry name" value="Olfactory receptor"/>
    <property type="match status" value="1"/>
</dbReference>
<feature type="transmembrane region" description="Helical" evidence="12">
    <location>
        <begin position="28"/>
        <end position="52"/>
    </location>
</feature>
<keyword evidence="3 12" id="KW-1003">Cell membrane</keyword>
<reference evidence="15" key="1">
    <citation type="submission" date="2025-08" db="UniProtKB">
        <authorList>
            <consortium name="RefSeq"/>
        </authorList>
    </citation>
    <scope>IDENTIFICATION</scope>
</reference>
<evidence type="ECO:0000313" key="14">
    <source>
        <dbReference type="Proteomes" id="UP000189705"/>
    </source>
</evidence>
<evidence type="ECO:0000256" key="5">
    <source>
        <dbReference type="ARBA" id="ARBA00022725"/>
    </source>
</evidence>
<dbReference type="InParanoid" id="A0A3Q0FTR3"/>
<evidence type="ECO:0000256" key="9">
    <source>
        <dbReference type="ARBA" id="ARBA00023170"/>
    </source>
</evidence>
<keyword evidence="4 11" id="KW-0812">Transmembrane</keyword>
<dbReference type="PRINTS" id="PR00237">
    <property type="entry name" value="GPCRRHODOPSN"/>
</dbReference>
<dbReference type="AlphaFoldDB" id="A0A3Q0FTR3"/>
<dbReference type="Pfam" id="PF13853">
    <property type="entry name" value="7tm_4"/>
    <property type="match status" value="1"/>
</dbReference>
<sequence length="323" mass="36664">MGTAEENQTVVMEFILIGFRTIPELQGLLLLLFLAIYIATVVGNLLIVAIVVTDQHLHTPMYFFLVHLSCMEMCCTCTILPRMLATFLTNEYVISLNSCFLQYYFLNWMEASECCLLSAMSYDRYLAICKPLHYATRMNGKFCLQLAIGSWINGMAASTIVTAFLFHLIFCGPNEIDHFFCDLTPMMNLSCGDTSTLEIVTFILASIFTLPPFLLTVISYICIIATILGMPSATRRHKAFSTCSSHLIVVTLFYGSLIIVYVLPKNNIFRDLKKVFSFFYTVLTPIVNPLIYSLRNKNVKEAFAKAVSKYLSLMRDQRTHTNY</sequence>
<organism evidence="14 15">
    <name type="scientific">Alligator sinensis</name>
    <name type="common">Chinese alligator</name>
    <dbReference type="NCBI Taxonomy" id="38654"/>
    <lineage>
        <taxon>Eukaryota</taxon>
        <taxon>Metazoa</taxon>
        <taxon>Chordata</taxon>
        <taxon>Craniata</taxon>
        <taxon>Vertebrata</taxon>
        <taxon>Euteleostomi</taxon>
        <taxon>Archelosauria</taxon>
        <taxon>Archosauria</taxon>
        <taxon>Crocodylia</taxon>
        <taxon>Alligatoridae</taxon>
        <taxon>Alligatorinae</taxon>
        <taxon>Alligator</taxon>
    </lineage>
</organism>
<feature type="domain" description="G-protein coupled receptors family 1 profile" evidence="13">
    <location>
        <begin position="43"/>
        <end position="292"/>
    </location>
</feature>
<dbReference type="GO" id="GO:0004930">
    <property type="term" value="F:G protein-coupled receptor activity"/>
    <property type="evidence" value="ECO:0007669"/>
    <property type="project" value="UniProtKB-KW"/>
</dbReference>
<keyword evidence="7 11" id="KW-0297">G-protein coupled receptor</keyword>
<dbReference type="GO" id="GO:0005886">
    <property type="term" value="C:plasma membrane"/>
    <property type="evidence" value="ECO:0007669"/>
    <property type="project" value="UniProtKB-SubCell"/>
</dbReference>